<organism evidence="1 2">
    <name type="scientific">Candidatus Syntrophosphaera thermopropionivorans</name>
    <dbReference type="NCBI Taxonomy" id="2593015"/>
    <lineage>
        <taxon>Bacteria</taxon>
        <taxon>Pseudomonadati</taxon>
        <taxon>Candidatus Cloacimonadota</taxon>
        <taxon>Candidatus Cloacimonadia</taxon>
        <taxon>Candidatus Cloacimonadales</taxon>
        <taxon>Candidatus Cloacimonadaceae</taxon>
        <taxon>Candidatus Syntrophosphaera</taxon>
    </lineage>
</organism>
<proteinExistence type="predicted"/>
<dbReference type="EMBL" id="SMOG01000007">
    <property type="protein sequence ID" value="TDF73246.1"/>
    <property type="molecule type" value="Genomic_DNA"/>
</dbReference>
<dbReference type="Proteomes" id="UP000294588">
    <property type="component" value="Unassembled WGS sequence"/>
</dbReference>
<sequence>MLKNEEKPHFDWRTPRKKNYDWKRLIIMVVLLVVILIAIDRLNKISKVTEQPAAEFIESDTLNSGINPLPHPSK</sequence>
<evidence type="ECO:0000313" key="2">
    <source>
        <dbReference type="Proteomes" id="UP000294588"/>
    </source>
</evidence>
<comment type="caution">
    <text evidence="1">The sequence shown here is derived from an EMBL/GenBank/DDBJ whole genome shotgun (WGS) entry which is preliminary data.</text>
</comment>
<accession>A0AC61QJH2</accession>
<protein>
    <submittedName>
        <fullName evidence="1">Uncharacterized protein</fullName>
    </submittedName>
</protein>
<evidence type="ECO:0000313" key="1">
    <source>
        <dbReference type="EMBL" id="TDF73246.1"/>
    </source>
</evidence>
<reference evidence="1" key="1">
    <citation type="submission" date="2019-03" db="EMBL/GenBank/DDBJ databases">
        <title>Candidatus Syntrophosphaera thermopropionivorans: a novel player in syntrophic propionate oxidation during anaerobic digestion.</title>
        <authorList>
            <person name="Dyksma S."/>
        </authorList>
    </citation>
    <scope>NUCLEOTIDE SEQUENCE</scope>
    <source>
        <strain evidence="1">W5</strain>
    </source>
</reference>
<gene>
    <name evidence="1" type="ORF">E0946_03480</name>
</gene>
<name>A0AC61QJH2_9BACT</name>
<keyword evidence="2" id="KW-1185">Reference proteome</keyword>